<name>A0A2A7A7T9_9FIRM</name>
<comment type="catalytic activity">
    <reaction evidence="1">
        <text>D-alanyl-D-alanine + H2O = 2 D-alanine</text>
        <dbReference type="Rhea" id="RHEA:20661"/>
        <dbReference type="ChEBI" id="CHEBI:15377"/>
        <dbReference type="ChEBI" id="CHEBI:57416"/>
        <dbReference type="ChEBI" id="CHEBI:57822"/>
        <dbReference type="EC" id="3.4.13.22"/>
    </reaction>
</comment>
<comment type="caution">
    <text evidence="9">The sequence shown here is derived from an EMBL/GenBank/DDBJ whole genome shotgun (WGS) entry which is preliminary data.</text>
</comment>
<evidence type="ECO:0000256" key="1">
    <source>
        <dbReference type="ARBA" id="ARBA00001362"/>
    </source>
</evidence>
<dbReference type="PROSITE" id="PS51257">
    <property type="entry name" value="PROKAR_LIPOPROTEIN"/>
    <property type="match status" value="1"/>
</dbReference>
<evidence type="ECO:0000256" key="5">
    <source>
        <dbReference type="ARBA" id="ARBA00022833"/>
    </source>
</evidence>
<keyword evidence="8" id="KW-0961">Cell wall biogenesis/degradation</keyword>
<evidence type="ECO:0000256" key="6">
    <source>
        <dbReference type="ARBA" id="ARBA00022997"/>
    </source>
</evidence>
<evidence type="ECO:0000256" key="3">
    <source>
        <dbReference type="ARBA" id="ARBA00022723"/>
    </source>
</evidence>
<sequence>MKTTRRDFLCLSAMACAWLLTGCQNPTVEERAVSWQQQEVSDPVSETGPMWNAALDDNAVLRDGIRVPQNFELPLEGSTGFAGAAVMLLYERPDGTSTVLRRLAVGDMFYIRQESGAYWQVCLLDGTVGWLENELCMINLPDVLPSIVYENPNAKASIFKTCGKDIEGITGQKLYDGLFYNQRLGRDEYLMPINYAMAKKVGAAQKNALKAGDCLKIVETFRPYEVQMLVKDAVYAKARMDKELMTALNKGAWNIGWFIATSLSNHQRGVAMDTTLLRITEQTEHSMAGCPFVQVTGEEYAMPSAMHELSSAAACFTGPVTSNSATAWKRATASASMTDGARRLQGYCTNAGMTPLASEWWHFNDLDAQNKVRMTSGNGKFWLDGCVSWKMFEA</sequence>
<evidence type="ECO:0000256" key="7">
    <source>
        <dbReference type="ARBA" id="ARBA00023049"/>
    </source>
</evidence>
<keyword evidence="6" id="KW-0224">Dipeptidase</keyword>
<keyword evidence="5" id="KW-0862">Zinc</keyword>
<protein>
    <submittedName>
        <fullName evidence="9">D-ala-D-ala dipeptidase</fullName>
    </submittedName>
</protein>
<dbReference type="GO" id="GO:0046872">
    <property type="term" value="F:metal ion binding"/>
    <property type="evidence" value="ECO:0007669"/>
    <property type="project" value="UniProtKB-KW"/>
</dbReference>
<dbReference type="GO" id="GO:0008237">
    <property type="term" value="F:metallopeptidase activity"/>
    <property type="evidence" value="ECO:0007669"/>
    <property type="project" value="UniProtKB-KW"/>
</dbReference>
<evidence type="ECO:0000256" key="4">
    <source>
        <dbReference type="ARBA" id="ARBA00022801"/>
    </source>
</evidence>
<dbReference type="RefSeq" id="WP_097785840.1">
    <property type="nucleotide sequence ID" value="NZ_NMTW01000044.1"/>
</dbReference>
<dbReference type="InterPro" id="IPR009045">
    <property type="entry name" value="Zn_M74/Hedgehog-like"/>
</dbReference>
<dbReference type="PANTHER" id="PTHR43126:SF1">
    <property type="entry name" value="D-ALANYL-D-ALANINE DIPEPTIDASE"/>
    <property type="match status" value="1"/>
</dbReference>
<dbReference type="GO" id="GO:0006508">
    <property type="term" value="P:proteolysis"/>
    <property type="evidence" value="ECO:0007669"/>
    <property type="project" value="UniProtKB-KW"/>
</dbReference>
<organism evidence="9 10">
    <name type="scientific">Faecalibacterium prausnitzii</name>
    <dbReference type="NCBI Taxonomy" id="853"/>
    <lineage>
        <taxon>Bacteria</taxon>
        <taxon>Bacillati</taxon>
        <taxon>Bacillota</taxon>
        <taxon>Clostridia</taxon>
        <taxon>Eubacteriales</taxon>
        <taxon>Oscillospiraceae</taxon>
        <taxon>Faecalibacterium</taxon>
    </lineage>
</organism>
<keyword evidence="4" id="KW-0378">Hydrolase</keyword>
<dbReference type="PANTHER" id="PTHR43126">
    <property type="entry name" value="D-ALANYL-D-ALANINE DIPEPTIDASE"/>
    <property type="match status" value="1"/>
</dbReference>
<dbReference type="SUPFAM" id="SSF55166">
    <property type="entry name" value="Hedgehog/DD-peptidase"/>
    <property type="match status" value="1"/>
</dbReference>
<reference evidence="9 10" key="1">
    <citation type="journal article" date="2017" name="Front. Microbiol.">
        <title>New Insights into the Diversity of the Genus Faecalibacterium.</title>
        <authorList>
            <person name="Benevides L."/>
            <person name="Burman S."/>
            <person name="Martin R."/>
            <person name="Robert V."/>
            <person name="Thomas M."/>
            <person name="Miquel S."/>
            <person name="Chain F."/>
            <person name="Sokol H."/>
            <person name="Bermudez-Humaran L.G."/>
            <person name="Morrison M."/>
            <person name="Langella P."/>
            <person name="Azevedo V.A."/>
            <person name="Chatel J.M."/>
            <person name="Soares S."/>
        </authorList>
    </citation>
    <scope>NUCLEOTIDE SEQUENCE [LARGE SCALE GENOMIC DNA]</scope>
    <source>
        <strain evidence="9 10">CNCM I 4573</strain>
    </source>
</reference>
<dbReference type="GO" id="GO:0160237">
    <property type="term" value="F:D-Ala-D-Ala dipeptidase activity"/>
    <property type="evidence" value="ECO:0007669"/>
    <property type="project" value="UniProtKB-EC"/>
</dbReference>
<accession>A0A2A7A7T9</accession>
<dbReference type="InterPro" id="IPR000755">
    <property type="entry name" value="A_A_dipeptidase"/>
</dbReference>
<dbReference type="EMBL" id="NMTW01000044">
    <property type="protein sequence ID" value="PDX75028.1"/>
    <property type="molecule type" value="Genomic_DNA"/>
</dbReference>
<keyword evidence="2" id="KW-0645">Protease</keyword>
<keyword evidence="3" id="KW-0479">Metal-binding</keyword>
<keyword evidence="7" id="KW-0482">Metalloprotease</keyword>
<evidence type="ECO:0000256" key="8">
    <source>
        <dbReference type="ARBA" id="ARBA00023316"/>
    </source>
</evidence>
<dbReference type="GO" id="GO:0071555">
    <property type="term" value="P:cell wall organization"/>
    <property type="evidence" value="ECO:0007669"/>
    <property type="project" value="UniProtKB-KW"/>
</dbReference>
<evidence type="ECO:0000313" key="10">
    <source>
        <dbReference type="Proteomes" id="UP000220157"/>
    </source>
</evidence>
<dbReference type="Gene3D" id="3.30.1380.10">
    <property type="match status" value="1"/>
</dbReference>
<gene>
    <name evidence="9" type="ORF">CGS56_11070</name>
</gene>
<dbReference type="AlphaFoldDB" id="A0A2A7A7T9"/>
<dbReference type="Proteomes" id="UP000220157">
    <property type="component" value="Unassembled WGS sequence"/>
</dbReference>
<proteinExistence type="predicted"/>
<evidence type="ECO:0000256" key="2">
    <source>
        <dbReference type="ARBA" id="ARBA00022670"/>
    </source>
</evidence>
<evidence type="ECO:0000313" key="9">
    <source>
        <dbReference type="EMBL" id="PDX75028.1"/>
    </source>
</evidence>